<feature type="compositionally biased region" description="Polar residues" evidence="7">
    <location>
        <begin position="41"/>
        <end position="50"/>
    </location>
</feature>
<organism evidence="9 10">
    <name type="scientific">Pichia kluyveri</name>
    <name type="common">Yeast</name>
    <dbReference type="NCBI Taxonomy" id="36015"/>
    <lineage>
        <taxon>Eukaryota</taxon>
        <taxon>Fungi</taxon>
        <taxon>Dikarya</taxon>
        <taxon>Ascomycota</taxon>
        <taxon>Saccharomycotina</taxon>
        <taxon>Pichiomycetes</taxon>
        <taxon>Pichiales</taxon>
        <taxon>Pichiaceae</taxon>
        <taxon>Pichia</taxon>
    </lineage>
</organism>
<comment type="similarity">
    <text evidence="2 6">Belongs to the YIP1 family.</text>
</comment>
<feature type="region of interest" description="Disordered" evidence="7">
    <location>
        <begin position="25"/>
        <end position="78"/>
    </location>
</feature>
<feature type="transmembrane region" description="Helical" evidence="6">
    <location>
        <begin position="273"/>
        <end position="299"/>
    </location>
</feature>
<evidence type="ECO:0000256" key="3">
    <source>
        <dbReference type="ARBA" id="ARBA00022692"/>
    </source>
</evidence>
<dbReference type="AlphaFoldDB" id="A0AAV5RCT1"/>
<dbReference type="GO" id="GO:0005802">
    <property type="term" value="C:trans-Golgi network"/>
    <property type="evidence" value="ECO:0007669"/>
    <property type="project" value="TreeGrafter"/>
</dbReference>
<sequence>MSKYSKLDKTDNVDFGPGLVDVDLNESIQDNDNDDIFITPDVQTSSNKQLPSPPVYSSTTNASSSTSAPPPVPPKKDEQFFNFSSFITPGNSFGMEIETRERPFTGGNTLDESVLTTLHRDLSTIGDKLLSLLWPLRLRQSLISVQKLSDRITGDRIITNDNNIEDTTGSDSNYISGSQDEYSTETMKKIRDWDLWGPLVINLMFSLIITYLQSKKLNSNDNNNETSSQIFSAAFTLIWASIAILSINIQLLSPVQQKLQNGGVTNGIVGLSFFQCISLLSYSMFPIVIGGLISCFVPYKFVKLIINLIMLCWSLLCTWLIIAIFSNCKRKGTLTLIANDDDSDGDKRIFLMVYPVFLVYGLFSWFCVIV</sequence>
<dbReference type="GO" id="GO:0000139">
    <property type="term" value="C:Golgi membrane"/>
    <property type="evidence" value="ECO:0007669"/>
    <property type="project" value="UniProtKB-SubCell"/>
</dbReference>
<evidence type="ECO:0000256" key="5">
    <source>
        <dbReference type="ARBA" id="ARBA00023136"/>
    </source>
</evidence>
<name>A0AAV5RCT1_PICKL</name>
<dbReference type="InterPro" id="IPR045231">
    <property type="entry name" value="Yip1/4-like"/>
</dbReference>
<evidence type="ECO:0000256" key="1">
    <source>
        <dbReference type="ARBA" id="ARBA00004141"/>
    </source>
</evidence>
<feature type="compositionally biased region" description="Low complexity" evidence="7">
    <location>
        <begin position="55"/>
        <end position="67"/>
    </location>
</feature>
<dbReference type="PANTHER" id="PTHR21236">
    <property type="entry name" value="GOLGI MEMBRANE PROTEIN YIP1"/>
    <property type="match status" value="1"/>
</dbReference>
<evidence type="ECO:0000313" key="10">
    <source>
        <dbReference type="Proteomes" id="UP001378960"/>
    </source>
</evidence>
<comment type="caution">
    <text evidence="9">The sequence shown here is derived from an EMBL/GenBank/DDBJ whole genome shotgun (WGS) entry which is preliminary data.</text>
</comment>
<feature type="transmembrane region" description="Helical" evidence="6">
    <location>
        <begin position="349"/>
        <end position="366"/>
    </location>
</feature>
<proteinExistence type="inferred from homology"/>
<comment type="subcellular location">
    <subcellularLocation>
        <location evidence="6">Golgi apparatus membrane</location>
        <topology evidence="6">Multi-pass membrane protein</topology>
    </subcellularLocation>
    <subcellularLocation>
        <location evidence="1">Membrane</location>
        <topology evidence="1">Multi-pass membrane protein</topology>
    </subcellularLocation>
</comment>
<evidence type="ECO:0000256" key="6">
    <source>
        <dbReference type="RuleBase" id="RU361264"/>
    </source>
</evidence>
<evidence type="ECO:0000256" key="2">
    <source>
        <dbReference type="ARBA" id="ARBA00010596"/>
    </source>
</evidence>
<feature type="transmembrane region" description="Helical" evidence="6">
    <location>
        <begin position="233"/>
        <end position="252"/>
    </location>
</feature>
<protein>
    <recommendedName>
        <fullName evidence="6">Protein YIP</fullName>
    </recommendedName>
</protein>
<dbReference type="Pfam" id="PF04893">
    <property type="entry name" value="Yip1"/>
    <property type="match status" value="1"/>
</dbReference>
<dbReference type="InterPro" id="IPR006977">
    <property type="entry name" value="Yip1_dom"/>
</dbReference>
<feature type="domain" description="Yip1" evidence="8">
    <location>
        <begin position="185"/>
        <end position="337"/>
    </location>
</feature>
<keyword evidence="4 6" id="KW-1133">Transmembrane helix</keyword>
<keyword evidence="5 6" id="KW-0472">Membrane</keyword>
<evidence type="ECO:0000259" key="8">
    <source>
        <dbReference type="Pfam" id="PF04893"/>
    </source>
</evidence>
<gene>
    <name evidence="9" type="ORF">DAPK24_055100</name>
</gene>
<accession>A0AAV5RCT1</accession>
<evidence type="ECO:0000256" key="7">
    <source>
        <dbReference type="SAM" id="MobiDB-lite"/>
    </source>
</evidence>
<dbReference type="Proteomes" id="UP001378960">
    <property type="component" value="Unassembled WGS sequence"/>
</dbReference>
<keyword evidence="10" id="KW-1185">Reference proteome</keyword>
<feature type="transmembrane region" description="Helical" evidence="6">
    <location>
        <begin position="195"/>
        <end position="213"/>
    </location>
</feature>
<evidence type="ECO:0000256" key="4">
    <source>
        <dbReference type="ARBA" id="ARBA00022989"/>
    </source>
</evidence>
<dbReference type="PANTHER" id="PTHR21236:SF1">
    <property type="entry name" value="PROTEIN YIPF6"/>
    <property type="match status" value="1"/>
</dbReference>
<evidence type="ECO:0000313" key="9">
    <source>
        <dbReference type="EMBL" id="GMM48912.1"/>
    </source>
</evidence>
<keyword evidence="3 6" id="KW-0812">Transmembrane</keyword>
<reference evidence="9 10" key="1">
    <citation type="journal article" date="2023" name="Elife">
        <title>Identification of key yeast species and microbe-microbe interactions impacting larval growth of Drosophila in the wild.</title>
        <authorList>
            <person name="Mure A."/>
            <person name="Sugiura Y."/>
            <person name="Maeda R."/>
            <person name="Honda K."/>
            <person name="Sakurai N."/>
            <person name="Takahashi Y."/>
            <person name="Watada M."/>
            <person name="Katoh T."/>
            <person name="Gotoh A."/>
            <person name="Gotoh Y."/>
            <person name="Taniguchi I."/>
            <person name="Nakamura K."/>
            <person name="Hayashi T."/>
            <person name="Katayama T."/>
            <person name="Uemura T."/>
            <person name="Hattori Y."/>
        </authorList>
    </citation>
    <scope>NUCLEOTIDE SEQUENCE [LARGE SCALE GENOMIC DNA]</scope>
    <source>
        <strain evidence="9 10">PK-24</strain>
    </source>
</reference>
<feature type="transmembrane region" description="Helical" evidence="6">
    <location>
        <begin position="305"/>
        <end position="328"/>
    </location>
</feature>
<dbReference type="EMBL" id="BTGB01000009">
    <property type="protein sequence ID" value="GMM48912.1"/>
    <property type="molecule type" value="Genomic_DNA"/>
</dbReference>
<dbReference type="GO" id="GO:0006888">
    <property type="term" value="P:endoplasmic reticulum to Golgi vesicle-mediated transport"/>
    <property type="evidence" value="ECO:0007669"/>
    <property type="project" value="InterPro"/>
</dbReference>